<organism evidence="1 2">
    <name type="scientific">Nanobsidianus stetteri</name>
    <dbReference type="NCBI Taxonomy" id="1294122"/>
    <lineage>
        <taxon>Archaea</taxon>
        <taxon>Nanobdellota</taxon>
        <taxon>Candidatus Nanoarchaeia</taxon>
        <taxon>Nanoarchaeales</taxon>
        <taxon>Nanopusillaceae</taxon>
        <taxon>Candidatus Nanobsidianus</taxon>
    </lineage>
</organism>
<name>R1E537_NANST</name>
<evidence type="ECO:0000313" key="2">
    <source>
        <dbReference type="Proteomes" id="UP000053279"/>
    </source>
</evidence>
<sequence>MYDQPADKSSEGKSELLEKIDKWLLEYDIKELKNSLNEIVENIKERVGISKIEGSYTSISLYCCNRDNGRMWCKYDSKIEIYNKGKKISCEPNIPFLPDKLECINYRDKSLFEISNLRDKLSYIEGKILDIHKTAYPGVLMNLGNQSITISIDTYIDSKQETKKANSKIIKDNNSLIYEKDGFYIRIYWHTDEPCKS</sequence>
<accession>R1E537</accession>
<dbReference type="EMBL" id="APJZ01000001">
    <property type="protein sequence ID" value="EOD42808.1"/>
    <property type="molecule type" value="Genomic_DNA"/>
</dbReference>
<keyword evidence="2" id="KW-1185">Reference proteome</keyword>
<dbReference type="Proteomes" id="UP000053279">
    <property type="component" value="Unassembled WGS sequence"/>
</dbReference>
<protein>
    <submittedName>
        <fullName evidence="1">Uncharacterized protein</fullName>
    </submittedName>
</protein>
<gene>
    <name evidence="1" type="ORF">Nst1_147</name>
</gene>
<dbReference type="AlphaFoldDB" id="R1E537"/>
<proteinExistence type="predicted"/>
<evidence type="ECO:0000313" key="1">
    <source>
        <dbReference type="EMBL" id="EOD42808.1"/>
    </source>
</evidence>
<reference evidence="1 2" key="1">
    <citation type="submission" date="2013-02" db="EMBL/GenBank/DDBJ databases">
        <title>Insights into archaeal evolution and symbiosis from the genomes of a Nanoarchaeon and its crenarchaeal host from Yellowstone National Park.</title>
        <authorList>
            <person name="Podar M."/>
            <person name="Makarova K.S."/>
            <person name="Graham D.E."/>
            <person name="Wolf Y.I."/>
            <person name="Koonin E.V."/>
            <person name="Reysenbach A.-L."/>
        </authorList>
    </citation>
    <scope>NUCLEOTIDE SEQUENCE [LARGE SCALE GENOMIC DNA]</scope>
</reference>
<comment type="caution">
    <text evidence="1">The sequence shown here is derived from an EMBL/GenBank/DDBJ whole genome shotgun (WGS) entry which is preliminary data.</text>
</comment>